<dbReference type="SMART" id="SM00339">
    <property type="entry name" value="FH"/>
    <property type="match status" value="1"/>
</dbReference>
<feature type="compositionally biased region" description="Polar residues" evidence="3">
    <location>
        <begin position="1085"/>
        <end position="1096"/>
    </location>
</feature>
<dbReference type="PROSITE" id="PS50039">
    <property type="entry name" value="FORK_HEAD_3"/>
    <property type="match status" value="1"/>
</dbReference>
<organism evidence="5">
    <name type="scientific">Pseudozyma antarctica</name>
    <name type="common">Yeast</name>
    <name type="synonym">Candida antarctica</name>
    <dbReference type="NCBI Taxonomy" id="84753"/>
    <lineage>
        <taxon>Eukaryota</taxon>
        <taxon>Fungi</taxon>
        <taxon>Dikarya</taxon>
        <taxon>Basidiomycota</taxon>
        <taxon>Ustilaginomycotina</taxon>
        <taxon>Ustilaginomycetes</taxon>
        <taxon>Ustilaginales</taxon>
        <taxon>Ustilaginaceae</taxon>
        <taxon>Moesziomyces</taxon>
    </lineage>
</organism>
<proteinExistence type="predicted"/>
<dbReference type="Pfam" id="PF00250">
    <property type="entry name" value="Forkhead"/>
    <property type="match status" value="1"/>
</dbReference>
<dbReference type="SUPFAM" id="SSF46785">
    <property type="entry name" value="Winged helix' DNA-binding domain"/>
    <property type="match status" value="1"/>
</dbReference>
<dbReference type="CDD" id="cd00059">
    <property type="entry name" value="FH_FOX"/>
    <property type="match status" value="1"/>
</dbReference>
<dbReference type="InterPro" id="IPR018122">
    <property type="entry name" value="TF_fork_head_CS_1"/>
</dbReference>
<dbReference type="InterPro" id="IPR001766">
    <property type="entry name" value="Fork_head_dom"/>
</dbReference>
<evidence type="ECO:0000259" key="4">
    <source>
        <dbReference type="PROSITE" id="PS50039"/>
    </source>
</evidence>
<dbReference type="InterPro" id="IPR036388">
    <property type="entry name" value="WH-like_DNA-bd_sf"/>
</dbReference>
<evidence type="ECO:0000313" key="6">
    <source>
        <dbReference type="Proteomes" id="UP000053758"/>
    </source>
</evidence>
<name>A0A081CLK6_PSEA2</name>
<feature type="compositionally biased region" description="Basic and acidic residues" evidence="3">
    <location>
        <begin position="522"/>
        <end position="537"/>
    </location>
</feature>
<sequence>MHGLGWVWAQSPALPQSVARFARSSGTAVPEDARLDGVEATTAPLFASWPVSILRIARLPPVDPWQGKVAFSPRLAHLQPNHLHILAASNTQSGRTAVDRSRLALRISWLRRPAAQWFGTRHCLASLSSLFGGFSVSPTPSEAPHTAAAVAPFPHPRKSVDRSLKHDPNLVTLNSSIRLQLPSQCRQFDFPLPPRTTLLAYNRAPAQFHQPPTSTFPSRLVATALAADPSHPRRGRAFRRIGAVPTLATSGTSALLRGHLRRYTPSLILSTPHPVFHLHSTRCASEDLAPSSDFPRHIPTPVQPHHITSTLHPAHCGTPAYPSQMEGSGARRYTTPPPGRQAPPYQHTPSHYLADAGPHPLEQRPSPQSRQRSWHHPYMSTSRGAQGPSPPAPLEAGAMPLTRAPDYGPLDPLAHGLRHNTSPSYRSEPLHPAPDARSRASSRAEAQPLNISALPTHPSRDVERIGGIGPSRNRGRSSTLTLPHPDTTRVRGSSFIGARQHTPSHGPVHVKYDEQSPLPPRSWDEGRSFRDGYHNHGGEMYAHRHHSPGLRPSSRESPILFAPLSPSQDPHMQVPRRISGAQHGNPSVMARPGQYRSRPGTPVSPLNMEGLSMEEASMPSASGMAVPSLHGQGRSPAEARVRNDYFGPAAAADWTRQKHKNGDLAASPPSVSYAPGLRNDPRDYGYRPATGMHGEAISPESEMARYHQASYPVGQPPMHPARAPGLEPIHHHPGMSRLEQIDRERFAAAHHPVAASPDTYLGAGATQDHGFHAEYTSQPRPGSAGTYVANAPQRNAPVDRIAHSRRRRRPPYSYSSMITQAIASSSEGRMTLREIYTWISSNFSGYPMAGPDSQGWQNTVRHNLSLGKIFIKKARTAQDIYDSCSSGNPSQSQAARGKGGWWTLHPVVLAQIRSGQRTHNDEFDDVERLVETENAAAKEGAVARVAGAAAMAATSSVSSADGRSAPRRSSAEISQHKTLSRQRSYSDSMDPTAVEHRRVGPSQHALTAPVSRKTSIGASRNEANARTAYAPYSTPLSDRRISGSSSDRTRVDMPSVLQTKLGGGANDERVQALGRFRGHTIGGLESSSPRRSNSMPQAEMDGAGEEAHAHVLRRMQPDASTSPRAAGRVRAQMVEDVEMEPWAASSRPSSVVLQEARETLANTKQQQQEQMLRQAHDDKVALADAPEGAGRMAIRGLLNS</sequence>
<dbReference type="AlphaFoldDB" id="A0A081CLK6"/>
<evidence type="ECO:0000256" key="2">
    <source>
        <dbReference type="PROSITE-ProRule" id="PRU00089"/>
    </source>
</evidence>
<evidence type="ECO:0000313" key="5">
    <source>
        <dbReference type="EMBL" id="GAK67552.1"/>
    </source>
</evidence>
<dbReference type="PRINTS" id="PR00053">
    <property type="entry name" value="FORKHEAD"/>
</dbReference>
<dbReference type="GO" id="GO:0005634">
    <property type="term" value="C:nucleus"/>
    <property type="evidence" value="ECO:0007669"/>
    <property type="project" value="UniProtKB-SubCell"/>
</dbReference>
<feature type="region of interest" description="Disordered" evidence="3">
    <location>
        <begin position="1079"/>
        <end position="1109"/>
    </location>
</feature>
<comment type="subcellular location">
    <subcellularLocation>
        <location evidence="2">Nucleus</location>
    </subcellularLocation>
</comment>
<feature type="domain" description="Fork-head" evidence="4">
    <location>
        <begin position="809"/>
        <end position="906"/>
    </location>
</feature>
<dbReference type="InterPro" id="IPR050211">
    <property type="entry name" value="FOX_domain-containing"/>
</dbReference>
<feature type="region of interest" description="Disordered" evidence="3">
    <location>
        <begin position="656"/>
        <end position="679"/>
    </location>
</feature>
<protein>
    <recommendedName>
        <fullName evidence="4">Fork-head domain-containing protein</fullName>
    </recommendedName>
</protein>
<reference evidence="5" key="1">
    <citation type="submission" date="2014-07" db="EMBL/GenBank/DDBJ databases">
        <title>Draft genome sequence of the yeast Pseudozyma antarctica JCM 10317 known as a producer of lipase B which used in a wide range of industrial applications.</title>
        <authorList>
            <person name="Morita T."/>
            <person name="Saika A."/>
            <person name="Koike H."/>
        </authorList>
    </citation>
    <scope>NUCLEOTIDE SEQUENCE</scope>
    <source>
        <strain evidence="5">JCM 10317</strain>
    </source>
</reference>
<dbReference type="PANTHER" id="PTHR11829:SF343">
    <property type="entry name" value="FORK-HEAD DOMAIN-CONTAINING PROTEIN"/>
    <property type="match status" value="1"/>
</dbReference>
<dbReference type="EMBL" id="DF830086">
    <property type="protein sequence ID" value="GAK67552.1"/>
    <property type="molecule type" value="Genomic_DNA"/>
</dbReference>
<feature type="compositionally biased region" description="Polar residues" evidence="3">
    <location>
        <begin position="1012"/>
        <end position="1024"/>
    </location>
</feature>
<dbReference type="HOGENOM" id="CLU_007783_0_0_1"/>
<feature type="region of interest" description="Disordered" evidence="3">
    <location>
        <begin position="787"/>
        <end position="812"/>
    </location>
</feature>
<dbReference type="GeneID" id="26306577"/>
<feature type="region of interest" description="Disordered" evidence="3">
    <location>
        <begin position="312"/>
        <end position="637"/>
    </location>
</feature>
<dbReference type="PROSITE" id="PS00657">
    <property type="entry name" value="FORK_HEAD_1"/>
    <property type="match status" value="1"/>
</dbReference>
<dbReference type="PANTHER" id="PTHR11829">
    <property type="entry name" value="FORKHEAD BOX PROTEIN"/>
    <property type="match status" value="1"/>
</dbReference>
<gene>
    <name evidence="5" type="ORF">PAN0_019c5780</name>
</gene>
<feature type="DNA-binding region" description="Fork-head" evidence="2">
    <location>
        <begin position="809"/>
        <end position="906"/>
    </location>
</feature>
<keyword evidence="1 2" id="KW-0238">DNA-binding</keyword>
<dbReference type="GO" id="GO:0000981">
    <property type="term" value="F:DNA-binding transcription factor activity, RNA polymerase II-specific"/>
    <property type="evidence" value="ECO:0007669"/>
    <property type="project" value="TreeGrafter"/>
</dbReference>
<dbReference type="Gene3D" id="1.10.10.10">
    <property type="entry name" value="Winged helix-like DNA-binding domain superfamily/Winged helix DNA-binding domain"/>
    <property type="match status" value="1"/>
</dbReference>
<keyword evidence="2" id="KW-0539">Nucleus</keyword>
<dbReference type="InterPro" id="IPR036390">
    <property type="entry name" value="WH_DNA-bd_sf"/>
</dbReference>
<keyword evidence="6" id="KW-1185">Reference proteome</keyword>
<accession>A0A081CLK6</accession>
<feature type="compositionally biased region" description="Basic and acidic residues" evidence="3">
    <location>
        <begin position="1037"/>
        <end position="1051"/>
    </location>
</feature>
<feature type="compositionally biased region" description="Polar residues" evidence="3">
    <location>
        <begin position="971"/>
        <end position="989"/>
    </location>
</feature>
<dbReference type="GO" id="GO:0000978">
    <property type="term" value="F:RNA polymerase II cis-regulatory region sequence-specific DNA binding"/>
    <property type="evidence" value="ECO:0007669"/>
    <property type="project" value="TreeGrafter"/>
</dbReference>
<dbReference type="RefSeq" id="XP_014654200.1">
    <property type="nucleotide sequence ID" value="XM_014798714.1"/>
</dbReference>
<feature type="region of interest" description="Disordered" evidence="3">
    <location>
        <begin position="954"/>
        <end position="1066"/>
    </location>
</feature>
<evidence type="ECO:0000256" key="3">
    <source>
        <dbReference type="SAM" id="MobiDB-lite"/>
    </source>
</evidence>
<dbReference type="Proteomes" id="UP000053758">
    <property type="component" value="Unassembled WGS sequence"/>
</dbReference>
<evidence type="ECO:0000256" key="1">
    <source>
        <dbReference type="ARBA" id="ARBA00023125"/>
    </source>
</evidence>